<dbReference type="InterPro" id="IPR043128">
    <property type="entry name" value="Rev_trsase/Diguanyl_cyclase"/>
</dbReference>
<reference evidence="2 3" key="1">
    <citation type="submission" date="2020-08" db="EMBL/GenBank/DDBJ databases">
        <title>Genomic Encyclopedia of Type Strains, Phase IV (KMG-IV): sequencing the most valuable type-strain genomes for metagenomic binning, comparative biology and taxonomic classification.</title>
        <authorList>
            <person name="Goeker M."/>
        </authorList>
    </citation>
    <scope>NUCLEOTIDE SEQUENCE [LARGE SCALE GENOMIC DNA]</scope>
    <source>
        <strain evidence="2 3">DSM 12141</strain>
    </source>
</reference>
<dbReference type="EMBL" id="JACHIB010000001">
    <property type="protein sequence ID" value="MBB6082062.1"/>
    <property type="molecule type" value="Genomic_DNA"/>
</dbReference>
<dbReference type="InterPro" id="IPR052155">
    <property type="entry name" value="Biofilm_reg_signaling"/>
</dbReference>
<dbReference type="Proteomes" id="UP000541136">
    <property type="component" value="Unassembled WGS sequence"/>
</dbReference>
<protein>
    <submittedName>
        <fullName evidence="2">Diguanylate cyclase (GGDEF)-like protein</fullName>
    </submittedName>
</protein>
<evidence type="ECO:0000259" key="1">
    <source>
        <dbReference type="PROSITE" id="PS50887"/>
    </source>
</evidence>
<proteinExistence type="predicted"/>
<dbReference type="AlphaFoldDB" id="A0A7W9TM01"/>
<dbReference type="Gene3D" id="3.30.450.20">
    <property type="entry name" value="PAS domain"/>
    <property type="match status" value="2"/>
</dbReference>
<dbReference type="PROSITE" id="PS50887">
    <property type="entry name" value="GGDEF"/>
    <property type="match status" value="1"/>
</dbReference>
<dbReference type="NCBIfam" id="TIGR00254">
    <property type="entry name" value="GGDEF"/>
    <property type="match status" value="1"/>
</dbReference>
<accession>A0A7W9TM01</accession>
<dbReference type="PANTHER" id="PTHR44757:SF2">
    <property type="entry name" value="BIOFILM ARCHITECTURE MAINTENANCE PROTEIN MBAA"/>
    <property type="match status" value="1"/>
</dbReference>
<evidence type="ECO:0000313" key="2">
    <source>
        <dbReference type="EMBL" id="MBB6082062.1"/>
    </source>
</evidence>
<dbReference type="Gene3D" id="3.30.70.270">
    <property type="match status" value="1"/>
</dbReference>
<dbReference type="Pfam" id="PF00990">
    <property type="entry name" value="GGDEF"/>
    <property type="match status" value="1"/>
</dbReference>
<feature type="domain" description="GGDEF" evidence="1">
    <location>
        <begin position="362"/>
        <end position="491"/>
    </location>
</feature>
<gene>
    <name evidence="2" type="ORF">HNR28_000080</name>
</gene>
<dbReference type="CDD" id="cd01949">
    <property type="entry name" value="GGDEF"/>
    <property type="match status" value="1"/>
</dbReference>
<dbReference type="SUPFAM" id="SSF55073">
    <property type="entry name" value="Nucleotide cyclase"/>
    <property type="match status" value="1"/>
</dbReference>
<organism evidence="2 3">
    <name type="scientific">Castellaniella defragrans</name>
    <name type="common">Alcaligenes defragrans</name>
    <dbReference type="NCBI Taxonomy" id="75697"/>
    <lineage>
        <taxon>Bacteria</taxon>
        <taxon>Pseudomonadati</taxon>
        <taxon>Pseudomonadota</taxon>
        <taxon>Betaproteobacteria</taxon>
        <taxon>Burkholderiales</taxon>
        <taxon>Alcaligenaceae</taxon>
        <taxon>Castellaniella</taxon>
    </lineage>
</organism>
<sequence length="491" mass="56339">MNEERSAPAGGRFPDAGMPDFFEATPMALWLEDYSALHAQFERWRAEGVTDLRSWLLLDPDRLRHCAGLIRIRRVNRQALTLFGAASQTELMDRLGDVLRDDTFEGLAGELDQLWRGQGGFHSQTVNYTLDGRRLDLSLKAVALADESRPWDRILVAMEDVTPLQEARRQAQASARDAREFFQQAPVSLWVEDFSAIKRLFDELREQDISDFRTFLDVHPDFIDRCLQEIRVIDVNDYTLELFKADSREQLIERVGDIFREESRLSFAEQLVELWHGRLFHQKEVQNCTLAGDVLYIHLQLSVFQGHEEDWSLVLVSLTDITARKKAEAYLEYLGKHDVLTQLKNRSFFVDELGRLQRKRAPLVSFIALDLNNLKQANDEGGHAVGDDLLRRFGEVLNKAVDRPGQAARIGGDEFVVLLPGCDEAATRKVRDNIHSLIELNNQYYGGIPLSVSAGEITCRDPAALEQALREADRALYEDKRRYYTTHERRH</sequence>
<dbReference type="RefSeq" id="WP_173424573.1">
    <property type="nucleotide sequence ID" value="NZ_JACHIB010000001.1"/>
</dbReference>
<evidence type="ECO:0000313" key="3">
    <source>
        <dbReference type="Proteomes" id="UP000541136"/>
    </source>
</evidence>
<dbReference type="InterPro" id="IPR035965">
    <property type="entry name" value="PAS-like_dom_sf"/>
</dbReference>
<dbReference type="PANTHER" id="PTHR44757">
    <property type="entry name" value="DIGUANYLATE CYCLASE DGCP"/>
    <property type="match status" value="1"/>
</dbReference>
<dbReference type="SUPFAM" id="SSF55785">
    <property type="entry name" value="PYP-like sensor domain (PAS domain)"/>
    <property type="match status" value="2"/>
</dbReference>
<comment type="caution">
    <text evidence="2">The sequence shown here is derived from an EMBL/GenBank/DDBJ whole genome shotgun (WGS) entry which is preliminary data.</text>
</comment>
<dbReference type="SMART" id="SM00267">
    <property type="entry name" value="GGDEF"/>
    <property type="match status" value="1"/>
</dbReference>
<dbReference type="InterPro" id="IPR029787">
    <property type="entry name" value="Nucleotide_cyclase"/>
</dbReference>
<dbReference type="InterPro" id="IPR000160">
    <property type="entry name" value="GGDEF_dom"/>
</dbReference>
<dbReference type="Pfam" id="PF13426">
    <property type="entry name" value="PAS_9"/>
    <property type="match status" value="2"/>
</dbReference>
<name>A0A7W9TM01_CASDE</name>
<dbReference type="InterPro" id="IPR000014">
    <property type="entry name" value="PAS"/>
</dbReference>